<reference evidence="13" key="2">
    <citation type="journal article" date="2021" name="Genome Biol. Evol.">
        <title>Developing a high-quality reference genome for a parasitic bivalve with doubly uniparental inheritance (Bivalvia: Unionida).</title>
        <authorList>
            <person name="Smith C.H."/>
        </authorList>
    </citation>
    <scope>NUCLEOTIDE SEQUENCE</scope>
    <source>
        <strain evidence="13">CHS0354</strain>
        <tissue evidence="13">Mantle</tissue>
    </source>
</reference>
<dbReference type="InterPro" id="IPR017970">
    <property type="entry name" value="Homeobox_CS"/>
</dbReference>
<dbReference type="InterPro" id="IPR001356">
    <property type="entry name" value="HD"/>
</dbReference>
<evidence type="ECO:0000313" key="13">
    <source>
        <dbReference type="EMBL" id="KAK3579942.1"/>
    </source>
</evidence>
<dbReference type="Pfam" id="PF00046">
    <property type="entry name" value="Homeodomain"/>
    <property type="match status" value="1"/>
</dbReference>
<keyword evidence="3" id="KW-0217">Developmental protein</keyword>
<protein>
    <recommendedName>
        <fullName evidence="2">Homeodomain-only protein</fullName>
    </recommendedName>
</protein>
<evidence type="ECO:0000256" key="1">
    <source>
        <dbReference type="ARBA" id="ARBA00004123"/>
    </source>
</evidence>
<comment type="subcellular location">
    <subcellularLocation>
        <location evidence="1 10 11">Nucleus</location>
    </subcellularLocation>
</comment>
<dbReference type="CDD" id="cd00086">
    <property type="entry name" value="homeodomain"/>
    <property type="match status" value="1"/>
</dbReference>
<sequence>MDLSKGSIRAHLTEYQSLPRLSLSQTSLLEENFKQNRNPTELEVVLYAAEAGITEEDVKKWFQHRLAVWRQQQGLPANSGHINS</sequence>
<evidence type="ECO:0000256" key="4">
    <source>
        <dbReference type="ARBA" id="ARBA00022491"/>
    </source>
</evidence>
<keyword evidence="6 10" id="KW-0238">DNA-binding</keyword>
<dbReference type="PROSITE" id="PS50071">
    <property type="entry name" value="HOMEOBOX_2"/>
    <property type="match status" value="1"/>
</dbReference>
<dbReference type="PROSITE" id="PS00027">
    <property type="entry name" value="HOMEOBOX_1"/>
    <property type="match status" value="1"/>
</dbReference>
<dbReference type="InterPro" id="IPR039162">
    <property type="entry name" value="HOPX"/>
</dbReference>
<name>A0AAE0RUK5_9BIVA</name>
<reference evidence="13" key="1">
    <citation type="journal article" date="2021" name="Genome Biol. Evol.">
        <title>A High-Quality Reference Genome for a Parasitic Bivalve with Doubly Uniparental Inheritance (Bivalvia: Unionida).</title>
        <authorList>
            <person name="Smith C.H."/>
        </authorList>
    </citation>
    <scope>NUCLEOTIDE SEQUENCE</scope>
    <source>
        <strain evidence="13">CHS0354</strain>
    </source>
</reference>
<dbReference type="SUPFAM" id="SSF46689">
    <property type="entry name" value="Homeodomain-like"/>
    <property type="match status" value="1"/>
</dbReference>
<evidence type="ECO:0000256" key="9">
    <source>
        <dbReference type="ARBA" id="ARBA00023242"/>
    </source>
</evidence>
<proteinExistence type="predicted"/>
<dbReference type="AlphaFoldDB" id="A0AAE0RUK5"/>
<keyword evidence="4" id="KW-0678">Repressor</keyword>
<evidence type="ECO:0000256" key="7">
    <source>
        <dbReference type="ARBA" id="ARBA00023155"/>
    </source>
</evidence>
<reference evidence="13" key="3">
    <citation type="submission" date="2023-05" db="EMBL/GenBank/DDBJ databases">
        <authorList>
            <person name="Smith C.H."/>
        </authorList>
    </citation>
    <scope>NUCLEOTIDE SEQUENCE</scope>
    <source>
        <strain evidence="13">CHS0354</strain>
        <tissue evidence="13">Mantle</tissue>
    </source>
</reference>
<evidence type="ECO:0000256" key="6">
    <source>
        <dbReference type="ARBA" id="ARBA00023125"/>
    </source>
</evidence>
<dbReference type="GO" id="GO:0030154">
    <property type="term" value="P:cell differentiation"/>
    <property type="evidence" value="ECO:0007669"/>
    <property type="project" value="InterPro"/>
</dbReference>
<dbReference type="GO" id="GO:0005634">
    <property type="term" value="C:nucleus"/>
    <property type="evidence" value="ECO:0007669"/>
    <property type="project" value="UniProtKB-SubCell"/>
</dbReference>
<accession>A0AAE0RUK5</accession>
<dbReference type="SMART" id="SM00389">
    <property type="entry name" value="HOX"/>
    <property type="match status" value="1"/>
</dbReference>
<evidence type="ECO:0000256" key="2">
    <source>
        <dbReference type="ARBA" id="ARBA00021327"/>
    </source>
</evidence>
<keyword evidence="9 10" id="KW-0539">Nucleus</keyword>
<evidence type="ECO:0000256" key="11">
    <source>
        <dbReference type="RuleBase" id="RU000682"/>
    </source>
</evidence>
<dbReference type="PANTHER" id="PTHR21408:SF1">
    <property type="entry name" value="HOMEODOMAIN-ONLY PROTEIN"/>
    <property type="match status" value="1"/>
</dbReference>
<feature type="domain" description="Homeobox" evidence="12">
    <location>
        <begin position="20"/>
        <end position="72"/>
    </location>
</feature>
<evidence type="ECO:0000259" key="12">
    <source>
        <dbReference type="PROSITE" id="PS50071"/>
    </source>
</evidence>
<dbReference type="Gene3D" id="1.10.10.60">
    <property type="entry name" value="Homeodomain-like"/>
    <property type="match status" value="1"/>
</dbReference>
<dbReference type="GO" id="GO:0000981">
    <property type="term" value="F:DNA-binding transcription factor activity, RNA polymerase II-specific"/>
    <property type="evidence" value="ECO:0007669"/>
    <property type="project" value="InterPro"/>
</dbReference>
<dbReference type="EMBL" id="JAEAOA010001272">
    <property type="protein sequence ID" value="KAK3579942.1"/>
    <property type="molecule type" value="Genomic_DNA"/>
</dbReference>
<evidence type="ECO:0000256" key="8">
    <source>
        <dbReference type="ARBA" id="ARBA00023163"/>
    </source>
</evidence>
<evidence type="ECO:0000313" key="14">
    <source>
        <dbReference type="Proteomes" id="UP001195483"/>
    </source>
</evidence>
<dbReference type="GO" id="GO:0003677">
    <property type="term" value="F:DNA binding"/>
    <property type="evidence" value="ECO:0007669"/>
    <property type="project" value="UniProtKB-UniRule"/>
</dbReference>
<dbReference type="Proteomes" id="UP001195483">
    <property type="component" value="Unassembled WGS sequence"/>
</dbReference>
<keyword evidence="8" id="KW-0804">Transcription</keyword>
<comment type="caution">
    <text evidence="13">The sequence shown here is derived from an EMBL/GenBank/DDBJ whole genome shotgun (WGS) entry which is preliminary data.</text>
</comment>
<keyword evidence="7 10" id="KW-0371">Homeobox</keyword>
<gene>
    <name evidence="13" type="ORF">CHS0354_020838</name>
</gene>
<evidence type="ECO:0000256" key="3">
    <source>
        <dbReference type="ARBA" id="ARBA00022473"/>
    </source>
</evidence>
<organism evidence="13 14">
    <name type="scientific">Potamilus streckersoni</name>
    <dbReference type="NCBI Taxonomy" id="2493646"/>
    <lineage>
        <taxon>Eukaryota</taxon>
        <taxon>Metazoa</taxon>
        <taxon>Spiralia</taxon>
        <taxon>Lophotrochozoa</taxon>
        <taxon>Mollusca</taxon>
        <taxon>Bivalvia</taxon>
        <taxon>Autobranchia</taxon>
        <taxon>Heteroconchia</taxon>
        <taxon>Palaeoheterodonta</taxon>
        <taxon>Unionida</taxon>
        <taxon>Unionoidea</taxon>
        <taxon>Unionidae</taxon>
        <taxon>Ambleminae</taxon>
        <taxon>Lampsilini</taxon>
        <taxon>Potamilus</taxon>
    </lineage>
</organism>
<keyword evidence="14" id="KW-1185">Reference proteome</keyword>
<dbReference type="PANTHER" id="PTHR21408">
    <property type="entry name" value="HOMEODOMAIN-ONLY PROTEIN"/>
    <property type="match status" value="1"/>
</dbReference>
<evidence type="ECO:0000256" key="10">
    <source>
        <dbReference type="PROSITE-ProRule" id="PRU00108"/>
    </source>
</evidence>
<dbReference type="InterPro" id="IPR009057">
    <property type="entry name" value="Homeodomain-like_sf"/>
</dbReference>
<feature type="DNA-binding region" description="Homeobox" evidence="10">
    <location>
        <begin position="22"/>
        <end position="73"/>
    </location>
</feature>
<keyword evidence="5" id="KW-0805">Transcription regulation</keyword>
<evidence type="ECO:0000256" key="5">
    <source>
        <dbReference type="ARBA" id="ARBA00023015"/>
    </source>
</evidence>